<keyword evidence="7" id="KW-1185">Reference proteome</keyword>
<accession>A0ABY4QSS9</accession>
<reference evidence="6" key="1">
    <citation type="journal article" date="2018" name="Int. J. Syst. Evol. Microbiol.">
        <title>Jatrophihabitans telluris sp. nov., isolated from sediment soil of lava forest wetlands and the emended description of the genus Jatrophihabitans.</title>
        <authorList>
            <person name="Lee K.C."/>
            <person name="Suh M.K."/>
            <person name="Eom M.K."/>
            <person name="Kim K.K."/>
            <person name="Kim J.S."/>
            <person name="Kim D.S."/>
            <person name="Ko S.H."/>
            <person name="Shin Y.K."/>
            <person name="Lee J.S."/>
        </authorList>
    </citation>
    <scope>NUCLEOTIDE SEQUENCE</scope>
    <source>
        <strain evidence="6">N237</strain>
    </source>
</reference>
<feature type="domain" description="HTH tetR-type" evidence="5">
    <location>
        <begin position="13"/>
        <end position="73"/>
    </location>
</feature>
<dbReference type="RefSeq" id="WP_249769240.1">
    <property type="nucleotide sequence ID" value="NZ_CP097332.1"/>
</dbReference>
<keyword evidence="1" id="KW-0805">Transcription regulation</keyword>
<reference evidence="6" key="2">
    <citation type="submission" date="2022-05" db="EMBL/GenBank/DDBJ databases">
        <authorList>
            <person name="Kim J.-S."/>
            <person name="Lee K."/>
            <person name="Suh M."/>
            <person name="Eom M."/>
            <person name="Kim J.-S."/>
            <person name="Kim D.-S."/>
            <person name="Ko S.-H."/>
            <person name="Shin Y."/>
            <person name="Lee J.-S."/>
        </authorList>
    </citation>
    <scope>NUCLEOTIDE SEQUENCE</scope>
    <source>
        <strain evidence="6">N237</strain>
    </source>
</reference>
<dbReference type="InterPro" id="IPR023772">
    <property type="entry name" value="DNA-bd_HTH_TetR-type_CS"/>
</dbReference>
<dbReference type="PRINTS" id="PR00455">
    <property type="entry name" value="HTHTETR"/>
</dbReference>
<keyword evidence="3" id="KW-0804">Transcription</keyword>
<evidence type="ECO:0000259" key="5">
    <source>
        <dbReference type="PROSITE" id="PS50977"/>
    </source>
</evidence>
<evidence type="ECO:0000256" key="1">
    <source>
        <dbReference type="ARBA" id="ARBA00023015"/>
    </source>
</evidence>
<dbReference type="InterPro" id="IPR001647">
    <property type="entry name" value="HTH_TetR"/>
</dbReference>
<dbReference type="EMBL" id="CP097332">
    <property type="protein sequence ID" value="UQX86853.1"/>
    <property type="molecule type" value="Genomic_DNA"/>
</dbReference>
<dbReference type="PROSITE" id="PS50977">
    <property type="entry name" value="HTH_TETR_2"/>
    <property type="match status" value="1"/>
</dbReference>
<organism evidence="6 7">
    <name type="scientific">Jatrophihabitans telluris</name>
    <dbReference type="NCBI Taxonomy" id="2038343"/>
    <lineage>
        <taxon>Bacteria</taxon>
        <taxon>Bacillati</taxon>
        <taxon>Actinomycetota</taxon>
        <taxon>Actinomycetes</taxon>
        <taxon>Jatrophihabitantales</taxon>
        <taxon>Jatrophihabitantaceae</taxon>
        <taxon>Jatrophihabitans</taxon>
    </lineage>
</organism>
<keyword evidence="2 4" id="KW-0238">DNA-binding</keyword>
<dbReference type="InterPro" id="IPR009057">
    <property type="entry name" value="Homeodomain-like_sf"/>
</dbReference>
<feature type="DNA-binding region" description="H-T-H motif" evidence="4">
    <location>
        <begin position="36"/>
        <end position="55"/>
    </location>
</feature>
<evidence type="ECO:0000313" key="6">
    <source>
        <dbReference type="EMBL" id="UQX86853.1"/>
    </source>
</evidence>
<evidence type="ECO:0000313" key="7">
    <source>
        <dbReference type="Proteomes" id="UP001056336"/>
    </source>
</evidence>
<dbReference type="Pfam" id="PF00440">
    <property type="entry name" value="TetR_N"/>
    <property type="match status" value="1"/>
</dbReference>
<dbReference type="SUPFAM" id="SSF46689">
    <property type="entry name" value="Homeodomain-like"/>
    <property type="match status" value="1"/>
</dbReference>
<dbReference type="InterPro" id="IPR050109">
    <property type="entry name" value="HTH-type_TetR-like_transc_reg"/>
</dbReference>
<dbReference type="Gene3D" id="1.10.357.10">
    <property type="entry name" value="Tetracycline Repressor, domain 2"/>
    <property type="match status" value="1"/>
</dbReference>
<evidence type="ECO:0000256" key="4">
    <source>
        <dbReference type="PROSITE-ProRule" id="PRU00335"/>
    </source>
</evidence>
<dbReference type="Gene3D" id="1.10.10.60">
    <property type="entry name" value="Homeodomain-like"/>
    <property type="match status" value="1"/>
</dbReference>
<protein>
    <submittedName>
        <fullName evidence="6">TetR/AcrR family transcriptional regulator</fullName>
    </submittedName>
</protein>
<proteinExistence type="predicted"/>
<evidence type="ECO:0000256" key="2">
    <source>
        <dbReference type="ARBA" id="ARBA00023125"/>
    </source>
</evidence>
<sequence length="210" mass="22824">MTSSPGRRVAKRKRTQAALRQVAMGLFVARGFDNVTTTEIARGAGVSTATLFNHFPTKEDLVFGQVDELERTLALLVRSCPAGQSILDALQAHVLFDLTAGRAYTCPSHVAPFHELIANSPQLQAREAQLYLRREAALASALRQRFGSTEAPFAGTVAALFVAAERVIATEMRQRLAEFGRPEQTLRELDGYIEAVFTVIRGGTGDLAPP</sequence>
<dbReference type="Proteomes" id="UP001056336">
    <property type="component" value="Chromosome"/>
</dbReference>
<evidence type="ECO:0000256" key="3">
    <source>
        <dbReference type="ARBA" id="ARBA00023163"/>
    </source>
</evidence>
<name>A0ABY4QSS9_9ACTN</name>
<gene>
    <name evidence="6" type="ORF">M6D93_11095</name>
</gene>
<dbReference type="PROSITE" id="PS01081">
    <property type="entry name" value="HTH_TETR_1"/>
    <property type="match status" value="1"/>
</dbReference>
<dbReference type="PANTHER" id="PTHR30055">
    <property type="entry name" value="HTH-TYPE TRANSCRIPTIONAL REGULATOR RUTR"/>
    <property type="match status" value="1"/>
</dbReference>
<dbReference type="PANTHER" id="PTHR30055:SF234">
    <property type="entry name" value="HTH-TYPE TRANSCRIPTIONAL REGULATOR BETI"/>
    <property type="match status" value="1"/>
</dbReference>